<sequence>MTDFLGKYGIAFAFLISFTATAGSLFYSNVAGYAPCYLCWWQRIFMYPLVIITGLALLKRDRRAVDYILSLAVIGFGISLWHNFIYYYNGGLSVFCDLGAGQVSCVKRYVFELGYVTIPMMALTAFALIITLTIFVKLKDKS</sequence>
<evidence type="ECO:0000313" key="13">
    <source>
        <dbReference type="EMBL" id="OGZ66716.1"/>
    </source>
</evidence>
<evidence type="ECO:0000256" key="4">
    <source>
        <dbReference type="ARBA" id="ARBA00022692"/>
    </source>
</evidence>
<protein>
    <recommendedName>
        <fullName evidence="15">Disulfide bond formation protein DsbB</fullName>
    </recommendedName>
</protein>
<evidence type="ECO:0000256" key="12">
    <source>
        <dbReference type="SAM" id="Phobius"/>
    </source>
</evidence>
<keyword evidence="7" id="KW-0560">Oxidoreductase</keyword>
<dbReference type="InterPro" id="IPR012187">
    <property type="entry name" value="Disulphide_bond_form_BdbC"/>
</dbReference>
<dbReference type="InterPro" id="IPR003752">
    <property type="entry name" value="DiS_bond_form_DsbB/BdbC"/>
</dbReference>
<evidence type="ECO:0000256" key="1">
    <source>
        <dbReference type="ARBA" id="ARBA00004141"/>
    </source>
</evidence>
<dbReference type="GO" id="GO:0015035">
    <property type="term" value="F:protein-disulfide reductase activity"/>
    <property type="evidence" value="ECO:0007669"/>
    <property type="project" value="InterPro"/>
</dbReference>
<keyword evidence="9" id="KW-1015">Disulfide bond</keyword>
<keyword evidence="11" id="KW-0676">Redox-active center</keyword>
<evidence type="ECO:0000256" key="10">
    <source>
        <dbReference type="ARBA" id="ARBA00023186"/>
    </source>
</evidence>
<evidence type="ECO:0008006" key="15">
    <source>
        <dbReference type="Google" id="ProtNLM"/>
    </source>
</evidence>
<comment type="similarity">
    <text evidence="2">Belongs to the DsbB family. BdbC subfamily.</text>
</comment>
<evidence type="ECO:0000256" key="9">
    <source>
        <dbReference type="ARBA" id="ARBA00023157"/>
    </source>
</evidence>
<evidence type="ECO:0000313" key="14">
    <source>
        <dbReference type="Proteomes" id="UP000178774"/>
    </source>
</evidence>
<dbReference type="EMBL" id="MHOP01000002">
    <property type="protein sequence ID" value="OGZ66716.1"/>
    <property type="molecule type" value="Genomic_DNA"/>
</dbReference>
<keyword evidence="3" id="KW-0813">Transport</keyword>
<feature type="transmembrane region" description="Helical" evidence="12">
    <location>
        <begin position="65"/>
        <end position="88"/>
    </location>
</feature>
<dbReference type="Proteomes" id="UP000178774">
    <property type="component" value="Unassembled WGS sequence"/>
</dbReference>
<evidence type="ECO:0000256" key="8">
    <source>
        <dbReference type="ARBA" id="ARBA00023136"/>
    </source>
</evidence>
<evidence type="ECO:0000256" key="7">
    <source>
        <dbReference type="ARBA" id="ARBA00023002"/>
    </source>
</evidence>
<evidence type="ECO:0000256" key="6">
    <source>
        <dbReference type="ARBA" id="ARBA00022989"/>
    </source>
</evidence>
<dbReference type="GO" id="GO:0016020">
    <property type="term" value="C:membrane"/>
    <property type="evidence" value="ECO:0007669"/>
    <property type="project" value="UniProtKB-SubCell"/>
</dbReference>
<dbReference type="PANTHER" id="PTHR43469:SF1">
    <property type="entry name" value="SPBETA PROPHAGE-DERIVED DISULFIDE BOND FORMATION PROTEIN B"/>
    <property type="match status" value="1"/>
</dbReference>
<keyword evidence="5" id="KW-0249">Electron transport</keyword>
<keyword evidence="10" id="KW-0143">Chaperone</keyword>
<evidence type="ECO:0000256" key="3">
    <source>
        <dbReference type="ARBA" id="ARBA00022448"/>
    </source>
</evidence>
<dbReference type="PANTHER" id="PTHR43469">
    <property type="entry name" value="DISULFIDE FORMATION PROTEIN-RELATED"/>
    <property type="match status" value="1"/>
</dbReference>
<comment type="subcellular location">
    <subcellularLocation>
        <location evidence="1">Membrane</location>
        <topology evidence="1">Multi-pass membrane protein</topology>
    </subcellularLocation>
</comment>
<accession>A0A1G2HVY3</accession>
<gene>
    <name evidence="13" type="ORF">A2822_00505</name>
</gene>
<feature type="transmembrane region" description="Helical" evidence="12">
    <location>
        <begin position="113"/>
        <end position="136"/>
    </location>
</feature>
<dbReference type="InterPro" id="IPR023380">
    <property type="entry name" value="DsbB-like_sf"/>
</dbReference>
<feature type="transmembrane region" description="Helical" evidence="12">
    <location>
        <begin position="12"/>
        <end position="34"/>
    </location>
</feature>
<dbReference type="SUPFAM" id="SSF158442">
    <property type="entry name" value="DsbB-like"/>
    <property type="match status" value="1"/>
</dbReference>
<dbReference type="Pfam" id="PF02600">
    <property type="entry name" value="DsbB"/>
    <property type="match status" value="1"/>
</dbReference>
<evidence type="ECO:0000256" key="11">
    <source>
        <dbReference type="ARBA" id="ARBA00023284"/>
    </source>
</evidence>
<dbReference type="PIRSF" id="PIRSF036659">
    <property type="entry name" value="BdbC"/>
    <property type="match status" value="1"/>
</dbReference>
<feature type="transmembrane region" description="Helical" evidence="12">
    <location>
        <begin position="40"/>
        <end position="58"/>
    </location>
</feature>
<evidence type="ECO:0000256" key="5">
    <source>
        <dbReference type="ARBA" id="ARBA00022982"/>
    </source>
</evidence>
<comment type="caution">
    <text evidence="13">The sequence shown here is derived from an EMBL/GenBank/DDBJ whole genome shotgun (WGS) entry which is preliminary data.</text>
</comment>
<reference evidence="13 14" key="1">
    <citation type="journal article" date="2016" name="Nat. Commun.">
        <title>Thousands of microbial genomes shed light on interconnected biogeochemical processes in an aquifer system.</title>
        <authorList>
            <person name="Anantharaman K."/>
            <person name="Brown C.T."/>
            <person name="Hug L.A."/>
            <person name="Sharon I."/>
            <person name="Castelle C.J."/>
            <person name="Probst A.J."/>
            <person name="Thomas B.C."/>
            <person name="Singh A."/>
            <person name="Wilkins M.J."/>
            <person name="Karaoz U."/>
            <person name="Brodie E.L."/>
            <person name="Williams K.H."/>
            <person name="Hubbard S.S."/>
            <person name="Banfield J.F."/>
        </authorList>
    </citation>
    <scope>NUCLEOTIDE SEQUENCE [LARGE SCALE GENOMIC DNA]</scope>
</reference>
<keyword evidence="4 12" id="KW-0812">Transmembrane</keyword>
<dbReference type="GO" id="GO:0006457">
    <property type="term" value="P:protein folding"/>
    <property type="evidence" value="ECO:0007669"/>
    <property type="project" value="InterPro"/>
</dbReference>
<proteinExistence type="inferred from homology"/>
<dbReference type="AlphaFoldDB" id="A0A1G2HVY3"/>
<keyword evidence="6 12" id="KW-1133">Transmembrane helix</keyword>
<dbReference type="Gene3D" id="1.20.1550.10">
    <property type="entry name" value="DsbB-like"/>
    <property type="match status" value="1"/>
</dbReference>
<organism evidence="13 14">
    <name type="scientific">Candidatus Staskawiczbacteria bacterium RIFCSPHIGHO2_01_FULL_41_41</name>
    <dbReference type="NCBI Taxonomy" id="1802203"/>
    <lineage>
        <taxon>Bacteria</taxon>
        <taxon>Candidatus Staskawicziibacteriota</taxon>
    </lineage>
</organism>
<keyword evidence="8 12" id="KW-0472">Membrane</keyword>
<name>A0A1G2HVY3_9BACT</name>
<evidence type="ECO:0000256" key="2">
    <source>
        <dbReference type="ARBA" id="ARBA00007602"/>
    </source>
</evidence>